<dbReference type="Proteomes" id="UP001180081">
    <property type="component" value="Unassembled WGS sequence"/>
</dbReference>
<name>A0ABT8B5M8_9NEIS</name>
<dbReference type="Pfam" id="PF23571">
    <property type="entry name" value="GH3_M"/>
    <property type="match status" value="1"/>
</dbReference>
<accession>A0ABT8B5M8</accession>
<proteinExistence type="predicted"/>
<dbReference type="PANTHER" id="PTHR31901:SF9">
    <property type="entry name" value="GH3 DOMAIN-CONTAINING PROTEIN"/>
    <property type="match status" value="1"/>
</dbReference>
<dbReference type="InterPro" id="IPR042099">
    <property type="entry name" value="ANL_N_sf"/>
</dbReference>
<dbReference type="InterPro" id="IPR055377">
    <property type="entry name" value="GH3_M"/>
</dbReference>
<keyword evidence="3" id="KW-1185">Reference proteome</keyword>
<dbReference type="RefSeq" id="WP_290332513.1">
    <property type="nucleotide sequence ID" value="NZ_JAUFPU010000008.1"/>
</dbReference>
<dbReference type="Gene3D" id="3.40.50.12780">
    <property type="entry name" value="N-terminal domain of ligase-like"/>
    <property type="match status" value="1"/>
</dbReference>
<dbReference type="Pfam" id="PF03321">
    <property type="entry name" value="GH3"/>
    <property type="match status" value="1"/>
</dbReference>
<dbReference type="EMBL" id="JAUFPU010000008">
    <property type="protein sequence ID" value="MDN3577040.1"/>
    <property type="molecule type" value="Genomic_DNA"/>
</dbReference>
<feature type="domain" description="GH3 middle" evidence="1">
    <location>
        <begin position="353"/>
        <end position="399"/>
    </location>
</feature>
<sequence length="528" mass="56964">MSWLLPPALWALTQLSRPAWNRMQQQLQQPEQTQRQLLARLLAAAGRSRHGQRLGLSGPGAMAAFEQLEPMAYEALRSTVEADMATGGNSFSAQAVRYYERTSGSSGAAKAIPYNRALLSSFDRLFRIWAYDLLQAGLTLNSGKTFMSVSPPLLGQGATPHGVAVGSQDDTDYVSGAMAALLRPFLVAPAAALRLTAAEDFKDVLAVHLLAESWLEVVSVWNPTFWLLLLEHMRESLDRLAPALLAGKLERGGLVFRFAPLSPARLTAIAQVPRHGWRAVWPQLQLISCWDEATAARPAAQLRDLFSEVMVQGKGLLATEGPMTVPLQGAPAPVPLLGEVYLELQLADGSLRPLWQWREGDEGELVVSQAGGLMRYCLRDRVAVAGMHSATPCLRFLGRAGRGVDLVGEKLSEAFVQQLLAETGSRAGLLCLCPLEQATPACYALLSDVAEAGLAERLDAALMATPHYRLARALGQLGPLRAIYRPDMAALLHGVQQARGIQAGNIKDVALLCDLALAQQVALALAQP</sequence>
<organism evidence="2 3">
    <name type="scientific">Chitinimonas viridis</name>
    <dbReference type="NCBI Taxonomy" id="664880"/>
    <lineage>
        <taxon>Bacteria</taxon>
        <taxon>Pseudomonadati</taxon>
        <taxon>Pseudomonadota</taxon>
        <taxon>Betaproteobacteria</taxon>
        <taxon>Neisseriales</taxon>
        <taxon>Chitinibacteraceae</taxon>
        <taxon>Chitinimonas</taxon>
    </lineage>
</organism>
<evidence type="ECO:0000259" key="1">
    <source>
        <dbReference type="Pfam" id="PF23571"/>
    </source>
</evidence>
<dbReference type="SUPFAM" id="SSF56801">
    <property type="entry name" value="Acetyl-CoA synthetase-like"/>
    <property type="match status" value="1"/>
</dbReference>
<reference evidence="2" key="2">
    <citation type="submission" date="2023-06" db="EMBL/GenBank/DDBJ databases">
        <authorList>
            <person name="Lucena T."/>
            <person name="Sun Q."/>
        </authorList>
    </citation>
    <scope>NUCLEOTIDE SEQUENCE</scope>
    <source>
        <strain evidence="2">CECT 7703</strain>
    </source>
</reference>
<evidence type="ECO:0000313" key="3">
    <source>
        <dbReference type="Proteomes" id="UP001180081"/>
    </source>
</evidence>
<reference evidence="2" key="1">
    <citation type="journal article" date="2014" name="Int. J. Syst. Evol. Microbiol.">
        <title>Complete genome of a new Firmicutes species belonging to the dominant human colonic microbiota ('Ruminococcus bicirculans') reveals two chromosomes and a selective capacity to utilize plant glucans.</title>
        <authorList>
            <consortium name="NISC Comparative Sequencing Program"/>
            <person name="Wegmann U."/>
            <person name="Louis P."/>
            <person name="Goesmann A."/>
            <person name="Henrissat B."/>
            <person name="Duncan S.H."/>
            <person name="Flint H.J."/>
        </authorList>
    </citation>
    <scope>NUCLEOTIDE SEQUENCE</scope>
    <source>
        <strain evidence="2">CECT 7703</strain>
    </source>
</reference>
<gene>
    <name evidence="2" type="ORF">QWZ03_09710</name>
</gene>
<evidence type="ECO:0000313" key="2">
    <source>
        <dbReference type="EMBL" id="MDN3577040.1"/>
    </source>
</evidence>
<comment type="caution">
    <text evidence="2">The sequence shown here is derived from an EMBL/GenBank/DDBJ whole genome shotgun (WGS) entry which is preliminary data.</text>
</comment>
<dbReference type="InterPro" id="IPR004993">
    <property type="entry name" value="GH3"/>
</dbReference>
<dbReference type="PANTHER" id="PTHR31901">
    <property type="entry name" value="GH3 DOMAIN-CONTAINING PROTEIN"/>
    <property type="match status" value="1"/>
</dbReference>
<protein>
    <submittedName>
        <fullName evidence="2">GH3 auxin-responsive promoter family protein</fullName>
    </submittedName>
</protein>